<comment type="caution">
    <text evidence="3">The sequence shown here is derived from an EMBL/GenBank/DDBJ whole genome shotgun (WGS) entry which is preliminary data.</text>
</comment>
<protein>
    <submittedName>
        <fullName evidence="3">PEP-CTERM sorting domain-containing protein</fullName>
    </submittedName>
</protein>
<dbReference type="AlphaFoldDB" id="A0AAW9QJT1"/>
<evidence type="ECO:0000313" key="3">
    <source>
        <dbReference type="EMBL" id="MEF7617520.1"/>
    </source>
</evidence>
<dbReference type="RefSeq" id="WP_332293283.1">
    <property type="nucleotide sequence ID" value="NZ_JAZIBG010000058.1"/>
</dbReference>
<keyword evidence="1" id="KW-0732">Signal</keyword>
<organism evidence="3 4">
    <name type="scientific">Aquincola agrisoli</name>
    <dbReference type="NCBI Taxonomy" id="3119538"/>
    <lineage>
        <taxon>Bacteria</taxon>
        <taxon>Pseudomonadati</taxon>
        <taxon>Pseudomonadota</taxon>
        <taxon>Betaproteobacteria</taxon>
        <taxon>Burkholderiales</taxon>
        <taxon>Sphaerotilaceae</taxon>
        <taxon>Aquincola</taxon>
    </lineage>
</organism>
<proteinExistence type="predicted"/>
<accession>A0AAW9QJT1</accession>
<dbReference type="Proteomes" id="UP001336250">
    <property type="component" value="Unassembled WGS sequence"/>
</dbReference>
<name>A0AAW9QJT1_9BURK</name>
<gene>
    <name evidence="3" type="ORF">V4F39_26660</name>
</gene>
<feature type="signal peptide" evidence="1">
    <location>
        <begin position="1"/>
        <end position="22"/>
    </location>
</feature>
<keyword evidence="4" id="KW-1185">Reference proteome</keyword>
<evidence type="ECO:0000259" key="2">
    <source>
        <dbReference type="Pfam" id="PF07589"/>
    </source>
</evidence>
<feature type="domain" description="Ice-binding protein C-terminal" evidence="2">
    <location>
        <begin position="161"/>
        <end position="185"/>
    </location>
</feature>
<dbReference type="EMBL" id="JAZIBG010000058">
    <property type="protein sequence ID" value="MEF7617520.1"/>
    <property type="molecule type" value="Genomic_DNA"/>
</dbReference>
<evidence type="ECO:0000256" key="1">
    <source>
        <dbReference type="SAM" id="SignalP"/>
    </source>
</evidence>
<dbReference type="Pfam" id="PF07589">
    <property type="entry name" value="PEP-CTERM"/>
    <property type="match status" value="1"/>
</dbReference>
<dbReference type="InterPro" id="IPR013424">
    <property type="entry name" value="Ice-binding_C"/>
</dbReference>
<evidence type="ECO:0000313" key="4">
    <source>
        <dbReference type="Proteomes" id="UP001336250"/>
    </source>
</evidence>
<reference evidence="3 4" key="1">
    <citation type="submission" date="2024-02" db="EMBL/GenBank/DDBJ databases">
        <title>Genome sequence of Aquincola sp. MAHUQ-54.</title>
        <authorList>
            <person name="Huq M.A."/>
        </authorList>
    </citation>
    <scope>NUCLEOTIDE SEQUENCE [LARGE SCALE GENOMIC DNA]</scope>
    <source>
        <strain evidence="3 4">MAHUQ-54</strain>
    </source>
</reference>
<dbReference type="NCBIfam" id="TIGR02595">
    <property type="entry name" value="PEP_CTERM"/>
    <property type="match status" value="1"/>
</dbReference>
<sequence>MRLFQRLTALAWCALAAGAVHAAPVGYAGTLGSGTFVGTVAAESGPWGGAENWSFWQFTVPFLTEATITVTPTDAAFDPVIAAWYGAEGDTAAYANLFSGSANGVLVAAADGIGPYLPGGAGEPASISFQNLYGNGSFVLAIADYADGVGAGPLGYTITAAVPEPETCALMLAGIGLVAAMGRRRRG</sequence>
<feature type="chain" id="PRO_5043320232" evidence="1">
    <location>
        <begin position="23"/>
        <end position="187"/>
    </location>
</feature>